<keyword evidence="2" id="KW-0812">Transmembrane</keyword>
<reference evidence="3 4" key="1">
    <citation type="journal article" date="2010" name="Science">
        <title>Genomic analysis of organismal complexity in the multicellular green alga Volvox carteri.</title>
        <authorList>
            <person name="Prochnik S.E."/>
            <person name="Umen J."/>
            <person name="Nedelcu A.M."/>
            <person name="Hallmann A."/>
            <person name="Miller S.M."/>
            <person name="Nishii I."/>
            <person name="Ferris P."/>
            <person name="Kuo A."/>
            <person name="Mitros T."/>
            <person name="Fritz-Laylin L.K."/>
            <person name="Hellsten U."/>
            <person name="Chapman J."/>
            <person name="Simakov O."/>
            <person name="Rensing S.A."/>
            <person name="Terry A."/>
            <person name="Pangilinan J."/>
            <person name="Kapitonov V."/>
            <person name="Jurka J."/>
            <person name="Salamov A."/>
            <person name="Shapiro H."/>
            <person name="Schmutz J."/>
            <person name="Grimwood J."/>
            <person name="Lindquist E."/>
            <person name="Lucas S."/>
            <person name="Grigoriev I.V."/>
            <person name="Schmitt R."/>
            <person name="Kirk D."/>
            <person name="Rokhsar D.S."/>
        </authorList>
    </citation>
    <scope>NUCLEOTIDE SEQUENCE [LARGE SCALE GENOMIC DNA]</scope>
    <source>
        <strain evidence="4">f. Nagariensis / Eve</strain>
    </source>
</reference>
<dbReference type="AlphaFoldDB" id="D8ULU0"/>
<dbReference type="RefSeq" id="XP_002959626.1">
    <property type="nucleotide sequence ID" value="XM_002959580.1"/>
</dbReference>
<evidence type="ECO:0000256" key="2">
    <source>
        <dbReference type="SAM" id="Phobius"/>
    </source>
</evidence>
<proteinExistence type="predicted"/>
<dbReference type="EMBL" id="GL378693">
    <property type="protein sequence ID" value="EFJ39309.1"/>
    <property type="molecule type" value="Genomic_DNA"/>
</dbReference>
<dbReference type="KEGG" id="vcn:VOLCADRAFT_101125"/>
<feature type="transmembrane region" description="Helical" evidence="2">
    <location>
        <begin position="54"/>
        <end position="78"/>
    </location>
</feature>
<accession>D8ULU0</accession>
<name>D8ULU0_VOLCA</name>
<protein>
    <submittedName>
        <fullName evidence="3">Uncharacterized protein</fullName>
    </submittedName>
</protein>
<organism evidence="4">
    <name type="scientific">Volvox carteri f. nagariensis</name>
    <dbReference type="NCBI Taxonomy" id="3068"/>
    <lineage>
        <taxon>Eukaryota</taxon>
        <taxon>Viridiplantae</taxon>
        <taxon>Chlorophyta</taxon>
        <taxon>core chlorophytes</taxon>
        <taxon>Chlorophyceae</taxon>
        <taxon>CS clade</taxon>
        <taxon>Chlamydomonadales</taxon>
        <taxon>Volvocaceae</taxon>
        <taxon>Volvox</taxon>
    </lineage>
</organism>
<keyword evidence="2" id="KW-1133">Transmembrane helix</keyword>
<gene>
    <name evidence="3" type="ORF">VOLCADRAFT_101125</name>
</gene>
<evidence type="ECO:0000256" key="1">
    <source>
        <dbReference type="SAM" id="MobiDB-lite"/>
    </source>
</evidence>
<feature type="compositionally biased region" description="Polar residues" evidence="1">
    <location>
        <begin position="90"/>
        <end position="99"/>
    </location>
</feature>
<keyword evidence="2" id="KW-0472">Membrane</keyword>
<evidence type="ECO:0000313" key="3">
    <source>
        <dbReference type="EMBL" id="EFJ39309.1"/>
    </source>
</evidence>
<sequence length="109" mass="11612">MAPTAPYCIILSATVRARGPHPPRSRQDTQEGVLVSHMGADCSRTGRYYNGPTIARVMALALPLLLLLVVIAGSAPAVTAQEVGHRKLLQASTSTSSRLTAGRRGRVHR</sequence>
<evidence type="ECO:0000313" key="4">
    <source>
        <dbReference type="Proteomes" id="UP000001058"/>
    </source>
</evidence>
<dbReference type="GeneID" id="9614507"/>
<keyword evidence="4" id="KW-1185">Reference proteome</keyword>
<dbReference type="Proteomes" id="UP000001058">
    <property type="component" value="Unassembled WGS sequence"/>
</dbReference>
<feature type="region of interest" description="Disordered" evidence="1">
    <location>
        <begin position="90"/>
        <end position="109"/>
    </location>
</feature>
<dbReference type="InParanoid" id="D8ULU0"/>